<dbReference type="Pfam" id="PF01979">
    <property type="entry name" value="Amidohydro_1"/>
    <property type="match status" value="1"/>
</dbReference>
<accession>A0A833M9Y4</accession>
<feature type="binding site" evidence="3">
    <location>
        <position position="164"/>
    </location>
    <ligand>
        <name>substrate</name>
    </ligand>
</feature>
<keyword evidence="8" id="KW-1185">Reference proteome</keyword>
<feature type="binding site" evidence="3">
    <location>
        <position position="131"/>
    </location>
    <ligand>
        <name>substrate</name>
    </ligand>
</feature>
<feature type="binding site" evidence="4">
    <location>
        <position position="64"/>
    </location>
    <ligand>
        <name>Zn(2+)</name>
        <dbReference type="ChEBI" id="CHEBI:29105"/>
        <label>1</label>
        <note>catalytic</note>
    </ligand>
</feature>
<evidence type="ECO:0000313" key="8">
    <source>
        <dbReference type="Proteomes" id="UP000465601"/>
    </source>
</evidence>
<evidence type="ECO:0000256" key="1">
    <source>
        <dbReference type="PIRNR" id="PIRNR001238"/>
    </source>
</evidence>
<dbReference type="InterPro" id="IPR010229">
    <property type="entry name" value="Pept_M38_dipep"/>
</dbReference>
<comment type="PTM">
    <text evidence="1">Carboxylation allows a single lysine to coordinate two zinc ions.</text>
</comment>
<feature type="domain" description="Amidohydrolase 3" evidence="6">
    <location>
        <begin position="45"/>
        <end position="85"/>
    </location>
</feature>
<feature type="binding site" evidence="3">
    <location>
        <position position="228"/>
    </location>
    <ligand>
        <name>substrate</name>
    </ligand>
</feature>
<evidence type="ECO:0000256" key="2">
    <source>
        <dbReference type="PIRSR" id="PIRSR001238-1"/>
    </source>
</evidence>
<dbReference type="Gene3D" id="2.30.40.10">
    <property type="entry name" value="Urease, subunit C, domain 1"/>
    <property type="match status" value="1"/>
</dbReference>
<gene>
    <name evidence="7" type="primary">iadA</name>
    <name evidence="7" type="ORF">F8153_05660</name>
</gene>
<dbReference type="GO" id="GO:0006508">
    <property type="term" value="P:proteolysis"/>
    <property type="evidence" value="ECO:0007669"/>
    <property type="project" value="UniProtKB-KW"/>
</dbReference>
<dbReference type="EC" id="3.4.19.-" evidence="1"/>
<dbReference type="GO" id="GO:0008237">
    <property type="term" value="F:metallopeptidase activity"/>
    <property type="evidence" value="ECO:0007669"/>
    <property type="project" value="UniProtKB-KW"/>
</dbReference>
<keyword evidence="1 7" id="KW-0378">Hydrolase</keyword>
<evidence type="ECO:0000256" key="3">
    <source>
        <dbReference type="PIRSR" id="PIRSR001238-2"/>
    </source>
</evidence>
<dbReference type="AlphaFoldDB" id="A0A833M9Y4"/>
<dbReference type="GO" id="GO:0046872">
    <property type="term" value="F:metal ion binding"/>
    <property type="evidence" value="ECO:0007669"/>
    <property type="project" value="UniProtKB-KW"/>
</dbReference>
<feature type="binding site" evidence="4">
    <location>
        <position position="286"/>
    </location>
    <ligand>
        <name>Zn(2+)</name>
        <dbReference type="ChEBI" id="CHEBI:29105"/>
        <label>1</label>
        <note>catalytic</note>
    </ligand>
</feature>
<dbReference type="NCBIfam" id="TIGR01975">
    <property type="entry name" value="isoAsp_dipep"/>
    <property type="match status" value="1"/>
</dbReference>
<keyword evidence="1 4" id="KW-0862">Zinc</keyword>
<evidence type="ECO:0000313" key="7">
    <source>
        <dbReference type="EMBL" id="KAB3531121.1"/>
    </source>
</evidence>
<dbReference type="SUPFAM" id="SSF51338">
    <property type="entry name" value="Composite domain of metallo-dependent hydrolases"/>
    <property type="match status" value="1"/>
</dbReference>
<feature type="active site" description="Proton acceptor" evidence="2">
    <location>
        <position position="286"/>
    </location>
</feature>
<evidence type="ECO:0000259" key="5">
    <source>
        <dbReference type="Pfam" id="PF01979"/>
    </source>
</evidence>
<comment type="caution">
    <text evidence="7">The sequence shown here is derived from an EMBL/GenBank/DDBJ whole genome shotgun (WGS) entry which is preliminary data.</text>
</comment>
<comment type="subcellular location">
    <subcellularLocation>
        <location evidence="1">Cytoplasm</location>
    </subcellularLocation>
</comment>
<dbReference type="Gene3D" id="3.20.20.140">
    <property type="entry name" value="Metal-dependent hydrolases"/>
    <property type="match status" value="1"/>
</dbReference>
<dbReference type="PANTHER" id="PTHR11647:SF1">
    <property type="entry name" value="COLLAPSIN RESPONSE MEDIATOR PROTEIN"/>
    <property type="match status" value="1"/>
</dbReference>
<sequence length="393" mass="42632">MMKLIKNGEVYSPKYLGKKDLLITSDKIGYIKDHIEIPKDFVEIEVIDATNKIVVPGFIDNHVHICGGGGEGGFKTRTPEIQLTDIISGGVTTVIGVLGTDGTTRTITNLLAKAKALEEEGITCKIHVGSYQVPIKTITGNIQDDIILLDNVIGVGEMAISDHRSSQPKIEEIVKIAAAARVGGMLSGKAGVVNIHVGDGVRRLDFLEKIAEETEIPITQFLPTHMGRNPELFEGGIKYAKKGGFIDFTTSTTKEFLEEGELKASVALRTLLDRGVSIHQITFSSDAQGSLPAFDEKGRYTGLALGKVASLYNEVKDAIIQEDVRIEEAIRVITSNPANILKLPMKGHVQEGKDADLVLLNKEDLKIDTVIARGRVMILHGDIKVRGTFEAAE</sequence>
<evidence type="ECO:0000256" key="4">
    <source>
        <dbReference type="PIRSR" id="PIRSR001238-3"/>
    </source>
</evidence>
<dbReference type="InterPro" id="IPR013108">
    <property type="entry name" value="Amidohydro_3"/>
</dbReference>
<dbReference type="SUPFAM" id="SSF51556">
    <property type="entry name" value="Metallo-dependent hydrolases"/>
    <property type="match status" value="1"/>
</dbReference>
<dbReference type="InterPro" id="IPR032466">
    <property type="entry name" value="Metal_Hydrolase"/>
</dbReference>
<reference evidence="7 8" key="1">
    <citation type="submission" date="2019-10" db="EMBL/GenBank/DDBJ databases">
        <title>Alkaliphilus serpentinus sp. nov. and Alkaliphilus pronyensis sp. nov., two novel anaerobic alkaliphilic species isolated from the serpentinized-hosted hydrothermal field of the Prony Bay (New Caledonia).</title>
        <authorList>
            <person name="Postec A."/>
        </authorList>
    </citation>
    <scope>NUCLEOTIDE SEQUENCE [LARGE SCALE GENOMIC DNA]</scope>
    <source>
        <strain evidence="7 8">LacT</strain>
    </source>
</reference>
<feature type="binding site" evidence="4">
    <location>
        <position position="196"/>
    </location>
    <ligand>
        <name>Zn(2+)</name>
        <dbReference type="ChEBI" id="CHEBI:29105"/>
        <label>2</label>
        <note>catalytic</note>
    </ligand>
</feature>
<evidence type="ECO:0000259" key="6">
    <source>
        <dbReference type="Pfam" id="PF07969"/>
    </source>
</evidence>
<feature type="binding site" evidence="4">
    <location>
        <position position="62"/>
    </location>
    <ligand>
        <name>Zn(2+)</name>
        <dbReference type="ChEBI" id="CHEBI:29105"/>
        <label>1</label>
        <note>catalytic</note>
    </ligand>
</feature>
<organism evidence="7 8">
    <name type="scientific">Alkaliphilus serpentinus</name>
    <dbReference type="NCBI Taxonomy" id="1482731"/>
    <lineage>
        <taxon>Bacteria</taxon>
        <taxon>Bacillati</taxon>
        <taxon>Bacillota</taxon>
        <taxon>Clostridia</taxon>
        <taxon>Peptostreptococcales</taxon>
        <taxon>Natronincolaceae</taxon>
        <taxon>Alkaliphilus</taxon>
    </lineage>
</organism>
<protein>
    <recommendedName>
        <fullName evidence="1">Isoaspartyl dipeptidase</fullName>
        <ecNumber evidence="1">3.4.19.-</ecNumber>
    </recommendedName>
</protein>
<dbReference type="InterPro" id="IPR050378">
    <property type="entry name" value="Metallo-dep_Hydrolases_sf"/>
</dbReference>
<feature type="domain" description="Amidohydrolase-related" evidence="5">
    <location>
        <begin position="266"/>
        <end position="376"/>
    </location>
</feature>
<dbReference type="OrthoDB" id="9775607at2"/>
<dbReference type="InterPro" id="IPR011059">
    <property type="entry name" value="Metal-dep_hydrolase_composite"/>
</dbReference>
<dbReference type="RefSeq" id="WP_151865400.1">
    <property type="nucleotide sequence ID" value="NZ_WBZB01000014.1"/>
</dbReference>
<comment type="cofactor">
    <cofactor evidence="1 4">
        <name>Zn(2+)</name>
        <dbReference type="ChEBI" id="CHEBI:29105"/>
    </cofactor>
    <text evidence="1 4">Binds 2 Zn(2+) ions per subunit.</text>
</comment>
<name>A0A833M9Y4_9FIRM</name>
<feature type="binding site" evidence="3">
    <location>
        <position position="290"/>
    </location>
    <ligand>
        <name>substrate</name>
    </ligand>
</feature>
<dbReference type="GO" id="GO:0005737">
    <property type="term" value="C:cytoplasm"/>
    <property type="evidence" value="ECO:0007669"/>
    <property type="project" value="UniProtKB-SubCell"/>
</dbReference>
<dbReference type="GO" id="GO:0008798">
    <property type="term" value="F:beta-aspartyl-peptidase activity"/>
    <property type="evidence" value="ECO:0007669"/>
    <property type="project" value="InterPro"/>
</dbReference>
<comment type="similarity">
    <text evidence="1">Belongs to the peptidase M38 family.</text>
</comment>
<dbReference type="PANTHER" id="PTHR11647">
    <property type="entry name" value="HYDRANTOINASE/DIHYDROPYRIMIDINASE FAMILY MEMBER"/>
    <property type="match status" value="1"/>
</dbReference>
<dbReference type="GO" id="GO:0016810">
    <property type="term" value="F:hydrolase activity, acting on carbon-nitrogen (but not peptide) bonds"/>
    <property type="evidence" value="ECO:0007669"/>
    <property type="project" value="InterPro"/>
</dbReference>
<keyword evidence="1" id="KW-0645">Protease</keyword>
<feature type="binding site" evidence="4">
    <location>
        <position position="225"/>
    </location>
    <ligand>
        <name>Zn(2+)</name>
        <dbReference type="ChEBI" id="CHEBI:29105"/>
        <label>2</label>
        <note>catalytic</note>
    </ligand>
</feature>
<feature type="binding site" evidence="3">
    <location>
        <position position="100"/>
    </location>
    <ligand>
        <name>substrate</name>
    </ligand>
</feature>
<dbReference type="EMBL" id="WBZB01000014">
    <property type="protein sequence ID" value="KAB3531121.1"/>
    <property type="molecule type" value="Genomic_DNA"/>
</dbReference>
<proteinExistence type="inferred from homology"/>
<keyword evidence="1 4" id="KW-0479">Metal-binding</keyword>
<dbReference type="Pfam" id="PF07969">
    <property type="entry name" value="Amidohydro_3"/>
    <property type="match status" value="1"/>
</dbReference>
<keyword evidence="1" id="KW-0482">Metalloprotease</keyword>
<dbReference type="Proteomes" id="UP000465601">
    <property type="component" value="Unassembled WGS sequence"/>
</dbReference>
<dbReference type="InterPro" id="IPR006680">
    <property type="entry name" value="Amidohydro-rel"/>
</dbReference>
<dbReference type="PIRSF" id="PIRSF001238">
    <property type="entry name" value="IadA"/>
    <property type="match status" value="1"/>
</dbReference>
<comment type="function">
    <text evidence="1">Catalyzes the hydrolytic cleavage of a subset of L-isoaspartyl (L-beta-aspartyl) dipeptides. Used to degrade proteins damaged by L-isoaspartyl residues formation.</text>
</comment>
<feature type="binding site" evidence="3">
    <location>
        <begin position="69"/>
        <end position="71"/>
    </location>
    <ligand>
        <name>substrate</name>
    </ligand>
</feature>